<proteinExistence type="predicted"/>
<accession>A0A9Q2XRQ0</accession>
<gene>
    <name evidence="1" type="ORF">KUO17_25925</name>
</gene>
<organism evidence="1 2">
    <name type="scientific">Pseudomonas aegrilactucae</name>
    <dbReference type="NCBI Taxonomy" id="2854028"/>
    <lineage>
        <taxon>Bacteria</taxon>
        <taxon>Pseudomonadati</taxon>
        <taxon>Pseudomonadota</taxon>
        <taxon>Gammaproteobacteria</taxon>
        <taxon>Pseudomonadales</taxon>
        <taxon>Pseudomonadaceae</taxon>
        <taxon>Pseudomonas</taxon>
    </lineage>
</organism>
<dbReference type="Proteomes" id="UP001106592">
    <property type="component" value="Unassembled WGS sequence"/>
</dbReference>
<evidence type="ECO:0000313" key="2">
    <source>
        <dbReference type="Proteomes" id="UP001106592"/>
    </source>
</evidence>
<dbReference type="AlphaFoldDB" id="A0A9Q2XRQ0"/>
<keyword evidence="2" id="KW-1185">Reference proteome</keyword>
<comment type="caution">
    <text evidence="1">The sequence shown here is derived from an EMBL/GenBank/DDBJ whole genome shotgun (WGS) entry which is preliminary data.</text>
</comment>
<dbReference type="EMBL" id="JAHTBI010000143">
    <property type="protein sequence ID" value="MBV6290412.1"/>
    <property type="molecule type" value="Genomic_DNA"/>
</dbReference>
<protein>
    <submittedName>
        <fullName evidence="1">Uncharacterized protein</fullName>
    </submittedName>
</protein>
<dbReference type="RefSeq" id="WP_217978404.1">
    <property type="nucleotide sequence ID" value="NZ_JAHTBI010000143.1"/>
</dbReference>
<reference evidence="1" key="1">
    <citation type="journal article" date="2022" name="Int. J. Syst. Evol. Microbiol.">
        <title>Pseudomonas aegrilactucae sp. nov. and Pseudomonas morbosilactucae sp. nov., pathogens causing bacterial rot of lettuce in Japan.</title>
        <authorList>
            <person name="Sawada H."/>
            <person name="Fujikawa T."/>
            <person name="Satou M."/>
        </authorList>
    </citation>
    <scope>NUCLEOTIDE SEQUENCE</scope>
    <source>
        <strain evidence="1">MAFF 301350</strain>
    </source>
</reference>
<name>A0A9Q2XRQ0_9PSED</name>
<sequence length="279" mass="28244">MAGKFDVIVGVVDKASDGVGHVNAGASVVDQFNTDRSGFSLVSQSAQTGIAVTAAVTSVVELTKGFVPFLSIPTNTLAGTIVFLKISAEYTSEGTFQTGDVVSLIGNVAGVAAGITLLTAGAGLAAAGFVAVGVSASLYSVVTSNAATNLFNSLVGPVIDRYFKDTPQASYPDYWLAPDLQLVPFEQITGIYSGNVAVAHWTPGSDSVSLSRAQFIPDPEPGAGAGSGGGVYYGGGGTIPQIIQLPEGPIARVDIGPLEFPGSSQDGYGCCSGSQDGYF</sequence>
<reference evidence="1" key="2">
    <citation type="journal article" date="2023" name="Plant Pathol.">
        <title>Dismantling and reorganizing Pseudomonas marginalis sensu#lato.</title>
        <authorList>
            <person name="Sawada H."/>
            <person name="Fujikawa T."/>
            <person name="Satou M."/>
        </authorList>
    </citation>
    <scope>NUCLEOTIDE SEQUENCE</scope>
    <source>
        <strain evidence="1">MAFF 301350</strain>
    </source>
</reference>
<evidence type="ECO:0000313" key="1">
    <source>
        <dbReference type="EMBL" id="MBV6290412.1"/>
    </source>
</evidence>